<evidence type="ECO:0000256" key="1">
    <source>
        <dbReference type="ARBA" id="ARBA00022679"/>
    </source>
</evidence>
<dbReference type="Gene3D" id="3.30.565.10">
    <property type="entry name" value="Histidine kinase-like ATPase, C-terminal domain"/>
    <property type="match status" value="1"/>
</dbReference>
<feature type="compositionally biased region" description="Basic and acidic residues" evidence="4">
    <location>
        <begin position="12"/>
        <end position="26"/>
    </location>
</feature>
<evidence type="ECO:0000313" key="6">
    <source>
        <dbReference type="EMBL" id="MFF4779103.1"/>
    </source>
</evidence>
<dbReference type="InterPro" id="IPR003594">
    <property type="entry name" value="HATPase_dom"/>
</dbReference>
<dbReference type="RefSeq" id="WP_387347786.1">
    <property type="nucleotide sequence ID" value="NZ_JBIAXI010000042.1"/>
</dbReference>
<evidence type="ECO:0000256" key="3">
    <source>
        <dbReference type="ARBA" id="ARBA00023012"/>
    </source>
</evidence>
<proteinExistence type="predicted"/>
<keyword evidence="2" id="KW-0418">Kinase</keyword>
<dbReference type="EMBL" id="JBIAXI010000042">
    <property type="protein sequence ID" value="MFF4779103.1"/>
    <property type="molecule type" value="Genomic_DNA"/>
</dbReference>
<dbReference type="GO" id="GO:0005524">
    <property type="term" value="F:ATP binding"/>
    <property type="evidence" value="ECO:0007669"/>
    <property type="project" value="UniProtKB-KW"/>
</dbReference>
<keyword evidence="6" id="KW-0067">ATP-binding</keyword>
<reference evidence="6 7" key="1">
    <citation type="submission" date="2024-10" db="EMBL/GenBank/DDBJ databases">
        <title>The Natural Products Discovery Center: Release of the First 8490 Sequenced Strains for Exploring Actinobacteria Biosynthetic Diversity.</title>
        <authorList>
            <person name="Kalkreuter E."/>
            <person name="Kautsar S.A."/>
            <person name="Yang D."/>
            <person name="Bader C.D."/>
            <person name="Teijaro C.N."/>
            <person name="Fluegel L."/>
            <person name="Davis C.M."/>
            <person name="Simpson J.R."/>
            <person name="Lauterbach L."/>
            <person name="Steele A.D."/>
            <person name="Gui C."/>
            <person name="Meng S."/>
            <person name="Li G."/>
            <person name="Viehrig K."/>
            <person name="Ye F."/>
            <person name="Su P."/>
            <person name="Kiefer A.F."/>
            <person name="Nichols A."/>
            <person name="Cepeda A.J."/>
            <person name="Yan W."/>
            <person name="Fan B."/>
            <person name="Jiang Y."/>
            <person name="Adhikari A."/>
            <person name="Zheng C.-J."/>
            <person name="Schuster L."/>
            <person name="Cowan T.M."/>
            <person name="Smanski M.J."/>
            <person name="Chevrette M.G."/>
            <person name="De Carvalho L.P.S."/>
            <person name="Shen B."/>
        </authorList>
    </citation>
    <scope>NUCLEOTIDE SEQUENCE [LARGE SCALE GENOMIC DNA]</scope>
    <source>
        <strain evidence="6 7">NPDC001281</strain>
    </source>
</reference>
<dbReference type="PANTHER" id="PTHR24421">
    <property type="entry name" value="NITRATE/NITRITE SENSOR PROTEIN NARX-RELATED"/>
    <property type="match status" value="1"/>
</dbReference>
<dbReference type="CDD" id="cd16917">
    <property type="entry name" value="HATPase_UhpB-NarQ-NarX-like"/>
    <property type="match status" value="1"/>
</dbReference>
<dbReference type="Pfam" id="PF02518">
    <property type="entry name" value="HATPase_c"/>
    <property type="match status" value="1"/>
</dbReference>
<comment type="caution">
    <text evidence="6">The sequence shown here is derived from an EMBL/GenBank/DDBJ whole genome shotgun (WGS) entry which is preliminary data.</text>
</comment>
<dbReference type="InterPro" id="IPR050482">
    <property type="entry name" value="Sensor_HK_TwoCompSys"/>
</dbReference>
<sequence>MTGRGRSPSCPRRNDGAGFDPERVRDGGGFGLTSMRRRVSRLAGTLEIESEPGAGTAISASVPAVARG</sequence>
<dbReference type="PROSITE" id="PS50109">
    <property type="entry name" value="HIS_KIN"/>
    <property type="match status" value="1"/>
</dbReference>
<evidence type="ECO:0000256" key="4">
    <source>
        <dbReference type="SAM" id="MobiDB-lite"/>
    </source>
</evidence>
<organism evidence="6 7">
    <name type="scientific">Microtetraspora fusca</name>
    <dbReference type="NCBI Taxonomy" id="1997"/>
    <lineage>
        <taxon>Bacteria</taxon>
        <taxon>Bacillati</taxon>
        <taxon>Actinomycetota</taxon>
        <taxon>Actinomycetes</taxon>
        <taxon>Streptosporangiales</taxon>
        <taxon>Streptosporangiaceae</taxon>
        <taxon>Microtetraspora</taxon>
    </lineage>
</organism>
<dbReference type="SUPFAM" id="SSF55874">
    <property type="entry name" value="ATPase domain of HSP90 chaperone/DNA topoisomerase II/histidine kinase"/>
    <property type="match status" value="1"/>
</dbReference>
<keyword evidence="3" id="KW-0902">Two-component regulatory system</keyword>
<evidence type="ECO:0000259" key="5">
    <source>
        <dbReference type="PROSITE" id="PS50109"/>
    </source>
</evidence>
<keyword evidence="1" id="KW-0808">Transferase</keyword>
<dbReference type="InterPro" id="IPR036890">
    <property type="entry name" value="HATPase_C_sf"/>
</dbReference>
<keyword evidence="6" id="KW-0547">Nucleotide-binding</keyword>
<dbReference type="Proteomes" id="UP001602119">
    <property type="component" value="Unassembled WGS sequence"/>
</dbReference>
<name>A0ABW6VIB1_MICFU</name>
<evidence type="ECO:0000313" key="7">
    <source>
        <dbReference type="Proteomes" id="UP001602119"/>
    </source>
</evidence>
<feature type="domain" description="Histidine kinase" evidence="5">
    <location>
        <begin position="13"/>
        <end position="66"/>
    </location>
</feature>
<protein>
    <submittedName>
        <fullName evidence="6">ATP-binding protein</fullName>
    </submittedName>
</protein>
<feature type="region of interest" description="Disordered" evidence="4">
    <location>
        <begin position="1"/>
        <end position="32"/>
    </location>
</feature>
<accession>A0ABW6VIB1</accession>
<dbReference type="InterPro" id="IPR005467">
    <property type="entry name" value="His_kinase_dom"/>
</dbReference>
<keyword evidence="7" id="KW-1185">Reference proteome</keyword>
<gene>
    <name evidence="6" type="ORF">ACFY05_40435</name>
</gene>
<evidence type="ECO:0000256" key="2">
    <source>
        <dbReference type="ARBA" id="ARBA00022777"/>
    </source>
</evidence>